<accession>A0A7S3PIM5</accession>
<sequence>MTYNLRSFSVAGDGDELLQQVVDRRDLANWQLAGFPNTDQAVLLGLVCAYSVIIGFFWRWAFLKPFKLITVFLHEFGHASAAVCTGGKVLGMEVNDDEGGVTKVRRKNQSLNAFSFI</sequence>
<dbReference type="InterPro" id="IPR049500">
    <property type="entry name" value="Peptidase_M50B-like"/>
</dbReference>
<feature type="transmembrane region" description="Helical" evidence="1">
    <location>
        <begin position="41"/>
        <end position="62"/>
    </location>
</feature>
<proteinExistence type="predicted"/>
<gene>
    <name evidence="2" type="ORF">ASTO00021_LOCUS10688</name>
</gene>
<dbReference type="PANTHER" id="PTHR33979:SF2">
    <property type="entry name" value="PEPTIDASE M50B-LIKE-DOMAIN-CONTAINING PROTEIN"/>
    <property type="match status" value="1"/>
</dbReference>
<evidence type="ECO:0000313" key="2">
    <source>
        <dbReference type="EMBL" id="CAE0440554.1"/>
    </source>
</evidence>
<evidence type="ECO:0000256" key="1">
    <source>
        <dbReference type="SAM" id="Phobius"/>
    </source>
</evidence>
<keyword evidence="1" id="KW-0472">Membrane</keyword>
<reference evidence="2" key="1">
    <citation type="submission" date="2021-01" db="EMBL/GenBank/DDBJ databases">
        <authorList>
            <person name="Corre E."/>
            <person name="Pelletier E."/>
            <person name="Niang G."/>
            <person name="Scheremetjew M."/>
            <person name="Finn R."/>
            <person name="Kale V."/>
            <person name="Holt S."/>
            <person name="Cochrane G."/>
            <person name="Meng A."/>
            <person name="Brown T."/>
            <person name="Cohen L."/>
        </authorList>
    </citation>
    <scope>NUCLEOTIDE SEQUENCE</scope>
    <source>
        <strain evidence="2">GSBS06</strain>
    </source>
</reference>
<dbReference type="EMBL" id="HBIN01014134">
    <property type="protein sequence ID" value="CAE0440554.1"/>
    <property type="molecule type" value="Transcribed_RNA"/>
</dbReference>
<keyword evidence="1" id="KW-1133">Transmembrane helix</keyword>
<dbReference type="Pfam" id="PF13398">
    <property type="entry name" value="Peptidase_M50B"/>
    <property type="match status" value="1"/>
</dbReference>
<dbReference type="PANTHER" id="PTHR33979">
    <property type="entry name" value="OS02G0221600 PROTEIN"/>
    <property type="match status" value="1"/>
</dbReference>
<name>A0A7S3PIM5_9STRA</name>
<keyword evidence="1" id="KW-0812">Transmembrane</keyword>
<dbReference type="AlphaFoldDB" id="A0A7S3PIM5"/>
<protein>
    <submittedName>
        <fullName evidence="2">Uncharacterized protein</fullName>
    </submittedName>
</protein>
<organism evidence="2">
    <name type="scientific">Aplanochytrium stocchinoi</name>
    <dbReference type="NCBI Taxonomy" id="215587"/>
    <lineage>
        <taxon>Eukaryota</taxon>
        <taxon>Sar</taxon>
        <taxon>Stramenopiles</taxon>
        <taxon>Bigyra</taxon>
        <taxon>Labyrinthulomycetes</taxon>
        <taxon>Thraustochytrida</taxon>
        <taxon>Thraustochytriidae</taxon>
        <taxon>Aplanochytrium</taxon>
    </lineage>
</organism>